<organism evidence="2 3">
    <name type="scientific">Uabimicrobium amorphum</name>
    <dbReference type="NCBI Taxonomy" id="2596890"/>
    <lineage>
        <taxon>Bacteria</taxon>
        <taxon>Pseudomonadati</taxon>
        <taxon>Planctomycetota</taxon>
        <taxon>Candidatus Uabimicrobiia</taxon>
        <taxon>Candidatus Uabimicrobiales</taxon>
        <taxon>Candidatus Uabimicrobiaceae</taxon>
        <taxon>Candidatus Uabimicrobium</taxon>
    </lineage>
</organism>
<keyword evidence="3" id="KW-1185">Reference proteome</keyword>
<dbReference type="Gene3D" id="2.130.10.10">
    <property type="entry name" value="YVTN repeat-like/Quinoprotein amine dehydrogenase"/>
    <property type="match status" value="1"/>
</dbReference>
<sequence>MKNVVLVIILSTLLYSQSNILFTDPAVPKVYKIKDLPPRSPVKQLELTIYRSPKPLHKNATTHDWDTFLGPMQNGVSTETHLNDTFAKDNLKPIWEVRKGQGYAAVAVIGKRVILFHRIREQEVVECLHAENGKRFWKFAYAVNYRDRYGFGNGPRCQPISDGEYVYTLGVEGKLHCLHLVSGQVLWERDLDKEFNLRSCFFGVGSTPVLEQNLLVINLGGEEGPCVAAFDKRSGKMIWGCEKEWGASYASPIAANIHGKRYICVFAGGESRPAHGGLLVIKPQNGEVVVRFPWRARRYTSVNASSPLVIDNNIYLSECYGAGQVLLRVDKNNKYRVQWKNKKLQTHFMTAIYKDGYLYGIDGHGPANAPLVCIEAKTGKEMWRYEPKWPVKVTTKRGQRTLRLPPALASMILVDGRCLLLGQYGHLVWLDLNPQKYTELQRTHLFAARETWSMPSLSRGLLYVCQNDRGLDQSKPRLLCYDLRK</sequence>
<dbReference type="Pfam" id="PF13360">
    <property type="entry name" value="PQQ_2"/>
    <property type="match status" value="1"/>
</dbReference>
<dbReference type="SUPFAM" id="SSF50998">
    <property type="entry name" value="Quinoprotein alcohol dehydrogenase-like"/>
    <property type="match status" value="1"/>
</dbReference>
<reference evidence="2 3" key="1">
    <citation type="submission" date="2019-08" db="EMBL/GenBank/DDBJ databases">
        <title>Complete genome sequence of Candidatus Uab amorphum.</title>
        <authorList>
            <person name="Shiratori T."/>
            <person name="Suzuki S."/>
            <person name="Kakizawa Y."/>
            <person name="Ishida K."/>
        </authorList>
    </citation>
    <scope>NUCLEOTIDE SEQUENCE [LARGE SCALE GENOMIC DNA]</scope>
    <source>
        <strain evidence="2 3">SRT547</strain>
    </source>
</reference>
<dbReference type="PANTHER" id="PTHR34512">
    <property type="entry name" value="CELL SURFACE PROTEIN"/>
    <property type="match status" value="1"/>
</dbReference>
<dbReference type="RefSeq" id="WP_173013306.1">
    <property type="nucleotide sequence ID" value="NZ_AP019860.1"/>
</dbReference>
<gene>
    <name evidence="2" type="ORF">UABAM_02749</name>
</gene>
<dbReference type="EMBL" id="AP019860">
    <property type="protein sequence ID" value="BBM84390.1"/>
    <property type="molecule type" value="Genomic_DNA"/>
</dbReference>
<evidence type="ECO:0000313" key="3">
    <source>
        <dbReference type="Proteomes" id="UP000326354"/>
    </source>
</evidence>
<proteinExistence type="predicted"/>
<dbReference type="KEGG" id="uam:UABAM_02749"/>
<dbReference type="InterPro" id="IPR015943">
    <property type="entry name" value="WD40/YVTN_repeat-like_dom_sf"/>
</dbReference>
<accession>A0A5S9INP1</accession>
<dbReference type="InterPro" id="IPR002372">
    <property type="entry name" value="PQQ_rpt_dom"/>
</dbReference>
<evidence type="ECO:0000313" key="2">
    <source>
        <dbReference type="EMBL" id="BBM84390.1"/>
    </source>
</evidence>
<feature type="domain" description="Pyrrolo-quinoline quinone repeat" evidence="1">
    <location>
        <begin position="123"/>
        <end position="385"/>
    </location>
</feature>
<dbReference type="Proteomes" id="UP000326354">
    <property type="component" value="Chromosome"/>
</dbReference>
<dbReference type="AlphaFoldDB" id="A0A5S9INP1"/>
<dbReference type="InterPro" id="IPR011047">
    <property type="entry name" value="Quinoprotein_ADH-like_sf"/>
</dbReference>
<protein>
    <submittedName>
        <fullName evidence="2">Dehydrogenase</fullName>
    </submittedName>
</protein>
<dbReference type="PANTHER" id="PTHR34512:SF30">
    <property type="entry name" value="OUTER MEMBRANE PROTEIN ASSEMBLY FACTOR BAMB"/>
    <property type="match status" value="1"/>
</dbReference>
<name>A0A5S9INP1_UABAM</name>
<evidence type="ECO:0000259" key="1">
    <source>
        <dbReference type="Pfam" id="PF13360"/>
    </source>
</evidence>